<organism evidence="7 8">
    <name type="scientific">Fibrobacter succinogenes</name>
    <name type="common">Bacteroides succinogenes</name>
    <dbReference type="NCBI Taxonomy" id="833"/>
    <lineage>
        <taxon>Bacteria</taxon>
        <taxon>Pseudomonadati</taxon>
        <taxon>Fibrobacterota</taxon>
        <taxon>Fibrobacteria</taxon>
        <taxon>Fibrobacterales</taxon>
        <taxon>Fibrobacteraceae</taxon>
        <taxon>Fibrobacter</taxon>
    </lineage>
</organism>
<comment type="function">
    <text evidence="5">Involved in formation and maintenance of cell shape.</text>
</comment>
<dbReference type="PANTHER" id="PTHR34138:SF1">
    <property type="entry name" value="CELL SHAPE-DETERMINING PROTEIN MREC"/>
    <property type="match status" value="1"/>
</dbReference>
<dbReference type="NCBIfam" id="TIGR00219">
    <property type="entry name" value="mreC"/>
    <property type="match status" value="1"/>
</dbReference>
<dbReference type="CDD" id="cd14686">
    <property type="entry name" value="bZIP"/>
    <property type="match status" value="1"/>
</dbReference>
<dbReference type="Proteomes" id="UP000255423">
    <property type="component" value="Unassembled WGS sequence"/>
</dbReference>
<evidence type="ECO:0000256" key="2">
    <source>
        <dbReference type="ARBA" id="ARBA00013855"/>
    </source>
</evidence>
<evidence type="ECO:0000256" key="4">
    <source>
        <dbReference type="ARBA" id="ARBA00032089"/>
    </source>
</evidence>
<proteinExistence type="inferred from homology"/>
<feature type="domain" description="Rod shape-determining protein MreC beta-barrel core" evidence="6">
    <location>
        <begin position="117"/>
        <end position="262"/>
    </location>
</feature>
<reference evidence="7 8" key="1">
    <citation type="submission" date="2017-08" db="EMBL/GenBank/DDBJ databases">
        <authorList>
            <person name="de Groot N.N."/>
        </authorList>
    </citation>
    <scope>NUCLEOTIDE SEQUENCE [LARGE SCALE GENOMIC DNA]</scope>
    <source>
        <strain evidence="7 8">HM2</strain>
    </source>
</reference>
<sequence>MLRAFRFIVDLFTQRHGVVAFAFFLVLGILMHASSTAVRESIVDKALSTVFYPVQLLLASVNDFKSLQAENEHLKAENARLRQETYHASEGLQELARLHTLVRFDDKWDFPIVTSRVVGHNPGRFLTTLVINRGTHHGVKENMPVMSMNGLVGKISKASLTHSRVQLLVDPNLKLSVLERRTRVVGFLESVDGHLLSAMIPSHAGVAEGDTLITSGLGGIFPKGIPVGTVHKVRKADLDVMSLMDVKPFQEFSTLEEVFVMQKDPDWIIQELLDE</sequence>
<dbReference type="Gene3D" id="2.40.10.350">
    <property type="entry name" value="Rod shape-determining protein MreC, domain 2"/>
    <property type="match status" value="1"/>
</dbReference>
<evidence type="ECO:0000313" key="7">
    <source>
        <dbReference type="EMBL" id="SUQ25050.1"/>
    </source>
</evidence>
<gene>
    <name evidence="7" type="ORF">SAMN05661053_2465</name>
</gene>
<dbReference type="InterPro" id="IPR007221">
    <property type="entry name" value="MreC"/>
</dbReference>
<dbReference type="PIRSF" id="PIRSF038471">
    <property type="entry name" value="MreC"/>
    <property type="match status" value="1"/>
</dbReference>
<comment type="similarity">
    <text evidence="1 5">Belongs to the MreC family.</text>
</comment>
<evidence type="ECO:0000256" key="3">
    <source>
        <dbReference type="ARBA" id="ARBA00022960"/>
    </source>
</evidence>
<dbReference type="Gene3D" id="2.40.10.340">
    <property type="entry name" value="Rod shape-determining protein MreC, domain 1"/>
    <property type="match status" value="1"/>
</dbReference>
<dbReference type="Pfam" id="PF04085">
    <property type="entry name" value="MreC"/>
    <property type="match status" value="1"/>
</dbReference>
<dbReference type="RefSeq" id="WP_088660683.1">
    <property type="nucleotide sequence ID" value="NZ_UHJL01000003.1"/>
</dbReference>
<dbReference type="InterPro" id="IPR055342">
    <property type="entry name" value="MreC_beta-barrel_core"/>
</dbReference>
<evidence type="ECO:0000259" key="6">
    <source>
        <dbReference type="Pfam" id="PF04085"/>
    </source>
</evidence>
<accession>A0A380S8C7</accession>
<dbReference type="EMBL" id="UHJL01000003">
    <property type="protein sequence ID" value="SUQ25050.1"/>
    <property type="molecule type" value="Genomic_DNA"/>
</dbReference>
<keyword evidence="3 5" id="KW-0133">Cell shape</keyword>
<evidence type="ECO:0000313" key="8">
    <source>
        <dbReference type="Proteomes" id="UP000255423"/>
    </source>
</evidence>
<dbReference type="InterPro" id="IPR042177">
    <property type="entry name" value="Cell/Rod_1"/>
</dbReference>
<name>A0A380S8C7_FIBSU</name>
<evidence type="ECO:0000256" key="1">
    <source>
        <dbReference type="ARBA" id="ARBA00009369"/>
    </source>
</evidence>
<dbReference type="GO" id="GO:0008360">
    <property type="term" value="P:regulation of cell shape"/>
    <property type="evidence" value="ECO:0007669"/>
    <property type="project" value="UniProtKB-KW"/>
</dbReference>
<dbReference type="AlphaFoldDB" id="A0A380S8C7"/>
<dbReference type="PANTHER" id="PTHR34138">
    <property type="entry name" value="CELL SHAPE-DETERMINING PROTEIN MREC"/>
    <property type="match status" value="1"/>
</dbReference>
<protein>
    <recommendedName>
        <fullName evidence="2 5">Cell shape-determining protein MreC</fullName>
    </recommendedName>
    <alternativeName>
        <fullName evidence="4 5">Cell shape protein MreC</fullName>
    </alternativeName>
</protein>
<evidence type="ECO:0000256" key="5">
    <source>
        <dbReference type="PIRNR" id="PIRNR038471"/>
    </source>
</evidence>
<dbReference type="GO" id="GO:0005886">
    <property type="term" value="C:plasma membrane"/>
    <property type="evidence" value="ECO:0007669"/>
    <property type="project" value="TreeGrafter"/>
</dbReference>
<dbReference type="InterPro" id="IPR042175">
    <property type="entry name" value="Cell/Rod_MreC_2"/>
</dbReference>